<dbReference type="AlphaFoldDB" id="A0A8I2YQJ4"/>
<evidence type="ECO:0000313" key="2">
    <source>
        <dbReference type="EMBL" id="KAG6376316.1"/>
    </source>
</evidence>
<feature type="region of interest" description="Disordered" evidence="1">
    <location>
        <begin position="1"/>
        <end position="27"/>
    </location>
</feature>
<comment type="caution">
    <text evidence="2">The sequence shown here is derived from an EMBL/GenBank/DDBJ whole genome shotgun (WGS) entry which is preliminary data.</text>
</comment>
<keyword evidence="3" id="KW-1185">Reference proteome</keyword>
<accession>A0A8I2YQJ4</accession>
<dbReference type="EMBL" id="JAGFBS010000012">
    <property type="protein sequence ID" value="KAG6376316.1"/>
    <property type="molecule type" value="Genomic_DNA"/>
</dbReference>
<reference evidence="2" key="1">
    <citation type="submission" date="2021-03" db="EMBL/GenBank/DDBJ databases">
        <title>Evolutionary innovations through gain and loss of genes in the ectomycorrhizal Boletales.</title>
        <authorList>
            <person name="Wu G."/>
            <person name="Miyauchi S."/>
            <person name="Morin E."/>
            <person name="Yang Z.-L."/>
            <person name="Xu J."/>
            <person name="Martin F.M."/>
        </authorList>
    </citation>
    <scope>NUCLEOTIDE SEQUENCE</scope>
    <source>
        <strain evidence="2">BR01</strain>
    </source>
</reference>
<feature type="compositionally biased region" description="Basic and acidic residues" evidence="1">
    <location>
        <begin position="185"/>
        <end position="203"/>
    </location>
</feature>
<name>A0A8I2YQJ4_9AGAM</name>
<dbReference type="OrthoDB" id="5598305at2759"/>
<evidence type="ECO:0008006" key="4">
    <source>
        <dbReference type="Google" id="ProtNLM"/>
    </source>
</evidence>
<dbReference type="Proteomes" id="UP000683000">
    <property type="component" value="Unassembled WGS sequence"/>
</dbReference>
<proteinExistence type="predicted"/>
<feature type="compositionally biased region" description="Polar residues" evidence="1">
    <location>
        <begin position="16"/>
        <end position="27"/>
    </location>
</feature>
<evidence type="ECO:0000313" key="3">
    <source>
        <dbReference type="Proteomes" id="UP000683000"/>
    </source>
</evidence>
<sequence>MDDPNAEPIPTLSRLPPSQNAISFSPINLPSPSKHQIPIASNPPFIDSTPPETIPSQPPLLLVPSVNYVGLRFIPHMIWGFFNERHKTQIGCEAAYSLVMNKTREFQGPDSIIDDVQPGEGQESGSDEGRQSTVTQGQPQGGDLDFGLSSEVVLAPHSPVSNIASYRKSYHKTLPERLATARQLARGEREPTKEEERTPPPSEVELRAEHLNKELRWRGEEAAWRIVEPGSGVSWDERFRGVLKVFDNEVPDGAELGIDN</sequence>
<feature type="region of interest" description="Disordered" evidence="1">
    <location>
        <begin position="181"/>
        <end position="203"/>
    </location>
</feature>
<feature type="region of interest" description="Disordered" evidence="1">
    <location>
        <begin position="109"/>
        <end position="146"/>
    </location>
</feature>
<gene>
    <name evidence="2" type="ORF">JVT61DRAFT_2296</name>
</gene>
<evidence type="ECO:0000256" key="1">
    <source>
        <dbReference type="SAM" id="MobiDB-lite"/>
    </source>
</evidence>
<organism evidence="2 3">
    <name type="scientific">Boletus reticuloceps</name>
    <dbReference type="NCBI Taxonomy" id="495285"/>
    <lineage>
        <taxon>Eukaryota</taxon>
        <taxon>Fungi</taxon>
        <taxon>Dikarya</taxon>
        <taxon>Basidiomycota</taxon>
        <taxon>Agaricomycotina</taxon>
        <taxon>Agaricomycetes</taxon>
        <taxon>Agaricomycetidae</taxon>
        <taxon>Boletales</taxon>
        <taxon>Boletineae</taxon>
        <taxon>Boletaceae</taxon>
        <taxon>Boletoideae</taxon>
        <taxon>Boletus</taxon>
    </lineage>
</organism>
<protein>
    <recommendedName>
        <fullName evidence="4">Mitochondrial import inner membrane translocase subunit TIM54</fullName>
    </recommendedName>
</protein>